<dbReference type="HOGENOM" id="CLU_001324_7_0_1"/>
<evidence type="ECO:0000313" key="1">
    <source>
        <dbReference type="EMBL" id="KIO20141.1"/>
    </source>
</evidence>
<keyword evidence="2" id="KW-1185">Reference proteome</keyword>
<dbReference type="OrthoDB" id="3257061at2759"/>
<accession>A0A0C3Q7R3</accession>
<protein>
    <submittedName>
        <fullName evidence="1">Uncharacterized protein</fullName>
    </submittedName>
</protein>
<reference evidence="2" key="2">
    <citation type="submission" date="2015-01" db="EMBL/GenBank/DDBJ databases">
        <title>Evolutionary Origins and Diversification of the Mycorrhizal Mutualists.</title>
        <authorList>
            <consortium name="DOE Joint Genome Institute"/>
            <consortium name="Mycorrhizal Genomics Consortium"/>
            <person name="Kohler A."/>
            <person name="Kuo A."/>
            <person name="Nagy L.G."/>
            <person name="Floudas D."/>
            <person name="Copeland A."/>
            <person name="Barry K.W."/>
            <person name="Cichocki N."/>
            <person name="Veneault-Fourrey C."/>
            <person name="LaButti K."/>
            <person name="Lindquist E.A."/>
            <person name="Lipzen A."/>
            <person name="Lundell T."/>
            <person name="Morin E."/>
            <person name="Murat C."/>
            <person name="Riley R."/>
            <person name="Ohm R."/>
            <person name="Sun H."/>
            <person name="Tunlid A."/>
            <person name="Henrissat B."/>
            <person name="Grigoriev I.V."/>
            <person name="Hibbett D.S."/>
            <person name="Martin F."/>
        </authorList>
    </citation>
    <scope>NUCLEOTIDE SEQUENCE [LARGE SCALE GENOMIC DNA]</scope>
    <source>
        <strain evidence="2">MUT 4182</strain>
    </source>
</reference>
<name>A0A0C3Q7R3_9AGAM</name>
<dbReference type="STRING" id="1051891.A0A0C3Q7R3"/>
<gene>
    <name evidence="1" type="ORF">M407DRAFT_30173</name>
</gene>
<sequence>MVTFHHKKEVTLSKGASGLVKEIILDDDDLPEAIILKLDHPPSGLVEGFVHGEIPIPPSTNRFRIQSNNDKSLRITVTRHQYGLVPAFSLTDYKSQGQTIDHVIVDIGNPGTGNISQFNAGIDKDLAEEDSRLEQLNEVTKAQYEKLVLSHVEAQKGVAKVVGLTPYSDP</sequence>
<organism evidence="1 2">
    <name type="scientific">Tulasnella calospora MUT 4182</name>
    <dbReference type="NCBI Taxonomy" id="1051891"/>
    <lineage>
        <taxon>Eukaryota</taxon>
        <taxon>Fungi</taxon>
        <taxon>Dikarya</taxon>
        <taxon>Basidiomycota</taxon>
        <taxon>Agaricomycotina</taxon>
        <taxon>Agaricomycetes</taxon>
        <taxon>Cantharellales</taxon>
        <taxon>Tulasnellaceae</taxon>
        <taxon>Tulasnella</taxon>
    </lineage>
</organism>
<dbReference type="Proteomes" id="UP000054248">
    <property type="component" value="Unassembled WGS sequence"/>
</dbReference>
<reference evidence="1 2" key="1">
    <citation type="submission" date="2014-04" db="EMBL/GenBank/DDBJ databases">
        <authorList>
            <consortium name="DOE Joint Genome Institute"/>
            <person name="Kuo A."/>
            <person name="Girlanda M."/>
            <person name="Perotto S."/>
            <person name="Kohler A."/>
            <person name="Nagy L.G."/>
            <person name="Floudas D."/>
            <person name="Copeland A."/>
            <person name="Barry K.W."/>
            <person name="Cichocki N."/>
            <person name="Veneault-Fourrey C."/>
            <person name="LaButti K."/>
            <person name="Lindquist E.A."/>
            <person name="Lipzen A."/>
            <person name="Lundell T."/>
            <person name="Morin E."/>
            <person name="Murat C."/>
            <person name="Sun H."/>
            <person name="Tunlid A."/>
            <person name="Henrissat B."/>
            <person name="Grigoriev I.V."/>
            <person name="Hibbett D.S."/>
            <person name="Martin F."/>
            <person name="Nordberg H.P."/>
            <person name="Cantor M.N."/>
            <person name="Hua S.X."/>
        </authorList>
    </citation>
    <scope>NUCLEOTIDE SEQUENCE [LARGE SCALE GENOMIC DNA]</scope>
    <source>
        <strain evidence="1 2">MUT 4182</strain>
    </source>
</reference>
<proteinExistence type="predicted"/>
<evidence type="ECO:0000313" key="2">
    <source>
        <dbReference type="Proteomes" id="UP000054248"/>
    </source>
</evidence>
<dbReference type="EMBL" id="KN823185">
    <property type="protein sequence ID" value="KIO20141.1"/>
    <property type="molecule type" value="Genomic_DNA"/>
</dbReference>
<dbReference type="AlphaFoldDB" id="A0A0C3Q7R3"/>